<dbReference type="InterPro" id="IPR036409">
    <property type="entry name" value="Aldolase_II/adducin_N_sf"/>
</dbReference>
<sequence length="131" mass="15300">MSNSDLRPSIETSFHALIEHKYVLHVHSISSLANSIYEDSFSILRNQLKENFCYVPYARPGMPLTIEIRKKINESNQNIIFLENHGLIISDDNLIKAFDLLNKIHNNLDKVLFEEDIINKSTFDNKIKYYD</sequence>
<dbReference type="Gene3D" id="3.40.225.10">
    <property type="entry name" value="Class II aldolase/adducin N-terminal domain"/>
    <property type="match status" value="1"/>
</dbReference>
<protein>
    <recommendedName>
        <fullName evidence="1">Class II aldolase/adducin N-terminal domain-containing protein</fullName>
    </recommendedName>
</protein>
<reference evidence="2" key="1">
    <citation type="submission" date="2018-05" db="EMBL/GenBank/DDBJ databases">
        <authorList>
            <person name="Lanie J.A."/>
            <person name="Ng W.-L."/>
            <person name="Kazmierczak K.M."/>
            <person name="Andrzejewski T.M."/>
            <person name="Davidsen T.M."/>
            <person name="Wayne K.J."/>
            <person name="Tettelin H."/>
            <person name="Glass J.I."/>
            <person name="Rusch D."/>
            <person name="Podicherti R."/>
            <person name="Tsui H.-C.T."/>
            <person name="Winkler M.E."/>
        </authorList>
    </citation>
    <scope>NUCLEOTIDE SEQUENCE</scope>
</reference>
<feature type="domain" description="Class II aldolase/adducin N-terminal" evidence="1">
    <location>
        <begin position="4"/>
        <end position="104"/>
    </location>
</feature>
<dbReference type="Pfam" id="PF00596">
    <property type="entry name" value="Aldolase_II"/>
    <property type="match status" value="1"/>
</dbReference>
<evidence type="ECO:0000313" key="2">
    <source>
        <dbReference type="EMBL" id="SVD16040.1"/>
    </source>
</evidence>
<feature type="non-terminal residue" evidence="2">
    <location>
        <position position="131"/>
    </location>
</feature>
<dbReference type="AlphaFoldDB" id="A0A382T1G4"/>
<dbReference type="EMBL" id="UINC01133226">
    <property type="protein sequence ID" value="SVD16040.1"/>
    <property type="molecule type" value="Genomic_DNA"/>
</dbReference>
<proteinExistence type="predicted"/>
<organism evidence="2">
    <name type="scientific">marine metagenome</name>
    <dbReference type="NCBI Taxonomy" id="408172"/>
    <lineage>
        <taxon>unclassified sequences</taxon>
        <taxon>metagenomes</taxon>
        <taxon>ecological metagenomes</taxon>
    </lineage>
</organism>
<gene>
    <name evidence="2" type="ORF">METZ01_LOCUS368894</name>
</gene>
<dbReference type="SUPFAM" id="SSF53639">
    <property type="entry name" value="AraD/HMP-PK domain-like"/>
    <property type="match status" value="1"/>
</dbReference>
<evidence type="ECO:0000259" key="1">
    <source>
        <dbReference type="Pfam" id="PF00596"/>
    </source>
</evidence>
<name>A0A382T1G4_9ZZZZ</name>
<accession>A0A382T1G4</accession>
<dbReference type="InterPro" id="IPR001303">
    <property type="entry name" value="Aldolase_II/adducin_N"/>
</dbReference>